<protein>
    <recommendedName>
        <fullName evidence="3 7">Argininosuccinate lyase</fullName>
        <shortName evidence="7">ASAL</shortName>
        <ecNumber evidence="3 7">4.3.2.1</ecNumber>
    </recommendedName>
    <alternativeName>
        <fullName evidence="7">Arginosuccinase</fullName>
    </alternativeName>
</protein>
<dbReference type="InterPro" id="IPR020557">
    <property type="entry name" value="Fumarate_lyase_CS"/>
</dbReference>
<dbReference type="PANTHER" id="PTHR43814:SF1">
    <property type="entry name" value="ARGININOSUCCINATE LYASE"/>
    <property type="match status" value="1"/>
</dbReference>
<evidence type="ECO:0000259" key="9">
    <source>
        <dbReference type="Pfam" id="PF14698"/>
    </source>
</evidence>
<keyword evidence="7" id="KW-0963">Cytoplasm</keyword>
<accession>A0A7C3RNB8</accession>
<dbReference type="GO" id="GO:0042450">
    <property type="term" value="P:L-arginine biosynthetic process via ornithine"/>
    <property type="evidence" value="ECO:0007669"/>
    <property type="project" value="UniProtKB-UniRule"/>
</dbReference>
<dbReference type="Gene3D" id="1.10.275.10">
    <property type="entry name" value="Fumarase/aspartase (N-terminal domain)"/>
    <property type="match status" value="1"/>
</dbReference>
<feature type="domain" description="Fumarate lyase N-terminal" evidence="8">
    <location>
        <begin position="10"/>
        <end position="299"/>
    </location>
</feature>
<comment type="similarity">
    <text evidence="7">Belongs to the lyase 1 family. Argininosuccinate lyase subfamily.</text>
</comment>
<proteinExistence type="inferred from homology"/>
<dbReference type="InterPro" id="IPR022761">
    <property type="entry name" value="Fumarate_lyase_N"/>
</dbReference>
<dbReference type="HAMAP" id="MF_00006">
    <property type="entry name" value="Arg_succ_lyase"/>
    <property type="match status" value="1"/>
</dbReference>
<keyword evidence="5 7" id="KW-0028">Amino-acid biosynthesis</keyword>
<dbReference type="UniPathway" id="UPA00068">
    <property type="reaction ID" value="UER00114"/>
</dbReference>
<dbReference type="InterPro" id="IPR008948">
    <property type="entry name" value="L-Aspartase-like"/>
</dbReference>
<name>A0A7C3RNB8_DICTH</name>
<feature type="domain" description="Argininosuccinate lyase C-terminal" evidence="9">
    <location>
        <begin position="362"/>
        <end position="430"/>
    </location>
</feature>
<evidence type="ECO:0000313" key="10">
    <source>
        <dbReference type="EMBL" id="HFX14217.1"/>
    </source>
</evidence>
<dbReference type="PANTHER" id="PTHR43814">
    <property type="entry name" value="ARGININOSUCCINATE LYASE"/>
    <property type="match status" value="1"/>
</dbReference>
<dbReference type="InterPro" id="IPR009049">
    <property type="entry name" value="Argininosuccinate_lyase"/>
</dbReference>
<dbReference type="Pfam" id="PF00206">
    <property type="entry name" value="Lyase_1"/>
    <property type="match status" value="1"/>
</dbReference>
<comment type="caution">
    <text evidence="10">The sequence shown here is derived from an EMBL/GenBank/DDBJ whole genome shotgun (WGS) entry which is preliminary data.</text>
</comment>
<dbReference type="FunFam" id="1.20.200.10:FF:000015">
    <property type="entry name" value="argininosuccinate lyase isoform X2"/>
    <property type="match status" value="1"/>
</dbReference>
<evidence type="ECO:0000256" key="5">
    <source>
        <dbReference type="ARBA" id="ARBA00022605"/>
    </source>
</evidence>
<evidence type="ECO:0000256" key="2">
    <source>
        <dbReference type="ARBA" id="ARBA00004941"/>
    </source>
</evidence>
<evidence type="ECO:0000256" key="3">
    <source>
        <dbReference type="ARBA" id="ARBA00012338"/>
    </source>
</evidence>
<comment type="subcellular location">
    <subcellularLocation>
        <location evidence="7">Cytoplasm</location>
    </subcellularLocation>
</comment>
<gene>
    <name evidence="7 10" type="primary">argH</name>
    <name evidence="10" type="ORF">ENW00_08775</name>
</gene>
<dbReference type="FunFam" id="1.10.40.30:FF:000001">
    <property type="entry name" value="Argininosuccinate lyase"/>
    <property type="match status" value="1"/>
</dbReference>
<dbReference type="SUPFAM" id="SSF48557">
    <property type="entry name" value="L-aspartase-like"/>
    <property type="match status" value="1"/>
</dbReference>
<dbReference type="EMBL" id="DTIN01000039">
    <property type="protein sequence ID" value="HFX14217.1"/>
    <property type="molecule type" value="Genomic_DNA"/>
</dbReference>
<dbReference type="PROSITE" id="PS00163">
    <property type="entry name" value="FUMARATE_LYASES"/>
    <property type="match status" value="1"/>
</dbReference>
<dbReference type="AlphaFoldDB" id="A0A7C3RNB8"/>
<reference evidence="10" key="1">
    <citation type="journal article" date="2020" name="mSystems">
        <title>Genome- and Community-Level Interaction Insights into Carbon Utilization and Element Cycling Functions of Hydrothermarchaeota in Hydrothermal Sediment.</title>
        <authorList>
            <person name="Zhou Z."/>
            <person name="Liu Y."/>
            <person name="Xu W."/>
            <person name="Pan J."/>
            <person name="Luo Z.H."/>
            <person name="Li M."/>
        </authorList>
    </citation>
    <scope>NUCLEOTIDE SEQUENCE [LARGE SCALE GENOMIC DNA]</scope>
    <source>
        <strain evidence="10">SpSt-81</strain>
    </source>
</reference>
<evidence type="ECO:0000256" key="4">
    <source>
        <dbReference type="ARBA" id="ARBA00022571"/>
    </source>
</evidence>
<dbReference type="Gene3D" id="1.20.200.10">
    <property type="entry name" value="Fumarase/aspartase (Central domain)"/>
    <property type="match status" value="1"/>
</dbReference>
<evidence type="ECO:0000256" key="1">
    <source>
        <dbReference type="ARBA" id="ARBA00000985"/>
    </source>
</evidence>
<dbReference type="InterPro" id="IPR000362">
    <property type="entry name" value="Fumarate_lyase_fam"/>
</dbReference>
<dbReference type="NCBIfam" id="TIGR00838">
    <property type="entry name" value="argH"/>
    <property type="match status" value="1"/>
</dbReference>
<dbReference type="GO" id="GO:0004056">
    <property type="term" value="F:argininosuccinate lyase activity"/>
    <property type="evidence" value="ECO:0007669"/>
    <property type="project" value="UniProtKB-UniRule"/>
</dbReference>
<comment type="catalytic activity">
    <reaction evidence="1 7">
        <text>2-(N(omega)-L-arginino)succinate = fumarate + L-arginine</text>
        <dbReference type="Rhea" id="RHEA:24020"/>
        <dbReference type="ChEBI" id="CHEBI:29806"/>
        <dbReference type="ChEBI" id="CHEBI:32682"/>
        <dbReference type="ChEBI" id="CHEBI:57472"/>
        <dbReference type="EC" id="4.3.2.1"/>
    </reaction>
</comment>
<dbReference type="Pfam" id="PF14698">
    <property type="entry name" value="ASL_C2"/>
    <property type="match status" value="1"/>
</dbReference>
<dbReference type="InterPro" id="IPR029419">
    <property type="entry name" value="Arg_succ_lyase_C"/>
</dbReference>
<evidence type="ECO:0000256" key="7">
    <source>
        <dbReference type="HAMAP-Rule" id="MF_00006"/>
    </source>
</evidence>
<dbReference type="PRINTS" id="PR00145">
    <property type="entry name" value="ARGSUCLYASE"/>
</dbReference>
<dbReference type="Gene3D" id="1.10.40.30">
    <property type="entry name" value="Fumarase/aspartase (C-terminal domain)"/>
    <property type="match status" value="1"/>
</dbReference>
<sequence>MALWGSRWRKSLDKAVEEFTYSLDFDKRLFKVDLIGTLAHVLMLNKIGLITNWEIKVLVEEIKNLYELLKDDIDNIKDSEDIHTYVEENLTQKIGDIAKKMHSGRSRNDQVALDLRLYLREEAYELSQLILKIRENLLYIAEKYIDFPIPGYTHLQEAQPVSIGHYFLAYDSMFARDLERLGELYKRLDVMPLGSGALAGSNLPLDRYYVAEILGFSEVSDNSMDSVADRDFVADFIYFSSLVFTHLSKLSEEIVIWSTQEFSFIRLPEEYSTGSSMMPHKRNPDVAELTRGKTGKVIGNLVNILTILKALPLSYNRDLQEDKPAVFLVIDELKLALKVWSNFILNLEFNMDRIEKILRNDFLYATDIAEYLVLKGMPFRDAHKTVGEVVKYCEDNSKSFKELSIDEWKNFSPLFDEEIFKLLNPEESIKSKKTWGSPNPSLNREVIKKKRQSIEDQKLKWELIKDKLPTIDKIIERIIL</sequence>
<keyword evidence="6 7" id="KW-0456">Lyase</keyword>
<keyword evidence="4 7" id="KW-0055">Arginine biosynthesis</keyword>
<dbReference type="InterPro" id="IPR024083">
    <property type="entry name" value="Fumarase/histidase_N"/>
</dbReference>
<dbReference type="GO" id="GO:0005829">
    <property type="term" value="C:cytosol"/>
    <property type="evidence" value="ECO:0007669"/>
    <property type="project" value="TreeGrafter"/>
</dbReference>
<comment type="pathway">
    <text evidence="2 7">Amino-acid biosynthesis; L-arginine biosynthesis; L-arginine from L-ornithine and carbamoyl phosphate: step 3/3.</text>
</comment>
<dbReference type="CDD" id="cd01359">
    <property type="entry name" value="Argininosuccinate_lyase"/>
    <property type="match status" value="1"/>
</dbReference>
<organism evidence="10">
    <name type="scientific">Dictyoglomus thermophilum</name>
    <dbReference type="NCBI Taxonomy" id="14"/>
    <lineage>
        <taxon>Bacteria</taxon>
        <taxon>Pseudomonadati</taxon>
        <taxon>Dictyoglomota</taxon>
        <taxon>Dictyoglomia</taxon>
        <taxon>Dictyoglomales</taxon>
        <taxon>Dictyoglomaceae</taxon>
        <taxon>Dictyoglomus</taxon>
    </lineage>
</organism>
<dbReference type="PRINTS" id="PR00149">
    <property type="entry name" value="FUMRATELYASE"/>
</dbReference>
<evidence type="ECO:0000256" key="6">
    <source>
        <dbReference type="ARBA" id="ARBA00023239"/>
    </source>
</evidence>
<evidence type="ECO:0000259" key="8">
    <source>
        <dbReference type="Pfam" id="PF00206"/>
    </source>
</evidence>
<dbReference type="EC" id="4.3.2.1" evidence="3 7"/>